<dbReference type="Gene3D" id="1.20.920.30">
    <property type="match status" value="1"/>
</dbReference>
<accession>A0A8S4QK81</accession>
<dbReference type="GO" id="GO:0045505">
    <property type="term" value="F:dynein intermediate chain binding"/>
    <property type="evidence" value="ECO:0007669"/>
    <property type="project" value="InterPro"/>
</dbReference>
<evidence type="ECO:0000313" key="2">
    <source>
        <dbReference type="EMBL" id="CAH2210893.1"/>
    </source>
</evidence>
<dbReference type="PANTHER" id="PTHR22878:SF68">
    <property type="entry name" value="DYNEIN HEAVY CHAIN 6, AXONEMAL-LIKE"/>
    <property type="match status" value="1"/>
</dbReference>
<dbReference type="InterPro" id="IPR026983">
    <property type="entry name" value="DHC"/>
</dbReference>
<evidence type="ECO:0000313" key="3">
    <source>
        <dbReference type="Proteomes" id="UP000838756"/>
    </source>
</evidence>
<gene>
    <name evidence="2" type="primary">jg22443</name>
    <name evidence="2" type="ORF">PAEG_LOCUS2750</name>
</gene>
<evidence type="ECO:0000259" key="1">
    <source>
        <dbReference type="Pfam" id="PF17857"/>
    </source>
</evidence>
<name>A0A8S4QK81_9NEOP</name>
<organism evidence="2 3">
    <name type="scientific">Pararge aegeria aegeria</name>
    <dbReference type="NCBI Taxonomy" id="348720"/>
    <lineage>
        <taxon>Eukaryota</taxon>
        <taxon>Metazoa</taxon>
        <taxon>Ecdysozoa</taxon>
        <taxon>Arthropoda</taxon>
        <taxon>Hexapoda</taxon>
        <taxon>Insecta</taxon>
        <taxon>Pterygota</taxon>
        <taxon>Neoptera</taxon>
        <taxon>Endopterygota</taxon>
        <taxon>Lepidoptera</taxon>
        <taxon>Glossata</taxon>
        <taxon>Ditrysia</taxon>
        <taxon>Papilionoidea</taxon>
        <taxon>Nymphalidae</taxon>
        <taxon>Satyrinae</taxon>
        <taxon>Satyrini</taxon>
        <taxon>Parargina</taxon>
        <taxon>Pararge</taxon>
    </lineage>
</organism>
<sequence length="65" mass="7438">NSAVTIRENAFLKSSIEVFNSLVEELLPTPTKSHYTFNLRDLSKVFQGMLMVDPTSIKVFEPDQY</sequence>
<protein>
    <submittedName>
        <fullName evidence="2">Jg22443 protein</fullName>
    </submittedName>
</protein>
<feature type="non-terminal residue" evidence="2">
    <location>
        <position position="1"/>
    </location>
</feature>
<keyword evidence="3" id="KW-1185">Reference proteome</keyword>
<dbReference type="GO" id="GO:0030286">
    <property type="term" value="C:dynein complex"/>
    <property type="evidence" value="ECO:0007669"/>
    <property type="project" value="InterPro"/>
</dbReference>
<dbReference type="Proteomes" id="UP000838756">
    <property type="component" value="Unassembled WGS sequence"/>
</dbReference>
<feature type="domain" description="Dynein heavy chain 3 AAA+ lid" evidence="1">
    <location>
        <begin position="19"/>
        <end position="56"/>
    </location>
</feature>
<dbReference type="AlphaFoldDB" id="A0A8S4QK81"/>
<dbReference type="Pfam" id="PF17857">
    <property type="entry name" value="AAA_lid_1"/>
    <property type="match status" value="1"/>
</dbReference>
<dbReference type="PANTHER" id="PTHR22878">
    <property type="entry name" value="DYNEIN HEAVY CHAIN 6, AXONEMAL-LIKE-RELATED"/>
    <property type="match status" value="1"/>
</dbReference>
<dbReference type="InterPro" id="IPR041589">
    <property type="entry name" value="DNAH3_AAA_lid_1"/>
</dbReference>
<dbReference type="GO" id="GO:0007018">
    <property type="term" value="P:microtubule-based movement"/>
    <property type="evidence" value="ECO:0007669"/>
    <property type="project" value="InterPro"/>
</dbReference>
<dbReference type="GO" id="GO:0051959">
    <property type="term" value="F:dynein light intermediate chain binding"/>
    <property type="evidence" value="ECO:0007669"/>
    <property type="project" value="InterPro"/>
</dbReference>
<dbReference type="EMBL" id="CAKXAJ010008571">
    <property type="protein sequence ID" value="CAH2210893.1"/>
    <property type="molecule type" value="Genomic_DNA"/>
</dbReference>
<proteinExistence type="predicted"/>
<dbReference type="OrthoDB" id="447173at2759"/>
<comment type="caution">
    <text evidence="2">The sequence shown here is derived from an EMBL/GenBank/DDBJ whole genome shotgun (WGS) entry which is preliminary data.</text>
</comment>
<reference evidence="2" key="1">
    <citation type="submission" date="2022-03" db="EMBL/GenBank/DDBJ databases">
        <authorList>
            <person name="Lindestad O."/>
        </authorList>
    </citation>
    <scope>NUCLEOTIDE SEQUENCE</scope>
</reference>